<sequence length="261" mass="30612">MNEHTFAVCAYKESPYLEECIESLKGQSVRSNILIATSTPNEYIKNIAEKNNIPYFINEGEGGITQDWNFAYSCAESKYITIAHQDDIYEKDYLKTALDAIHKAKHPLIFFSDYFEVRDGKRVTSNKLLQIKRIMLLPMRIKAFQSVRWVRRRILSMGSPICCPSVTFVTENLPKVVFENHYRACEDWEAWEKLSKKKGEFLYSTKLLMGHRIHEESETTAAIGDNKRSREEYEMFCKFWPKFIAKFIFKFYSKGQNSNQL</sequence>
<dbReference type="Pfam" id="PF00535">
    <property type="entry name" value="Glycos_transf_2"/>
    <property type="match status" value="1"/>
</dbReference>
<dbReference type="GO" id="GO:0016740">
    <property type="term" value="F:transferase activity"/>
    <property type="evidence" value="ECO:0007669"/>
    <property type="project" value="UniProtKB-KW"/>
</dbReference>
<keyword evidence="2" id="KW-0808">Transferase</keyword>
<accession>A0A414W1Y2</accession>
<comment type="caution">
    <text evidence="2">The sequence shown here is derived from an EMBL/GenBank/DDBJ whole genome shotgun (WGS) entry which is preliminary data.</text>
</comment>
<dbReference type="SUPFAM" id="SSF53448">
    <property type="entry name" value="Nucleotide-diphospho-sugar transferases"/>
    <property type="match status" value="1"/>
</dbReference>
<dbReference type="AlphaFoldDB" id="A0A414W1Y2"/>
<dbReference type="InterPro" id="IPR029044">
    <property type="entry name" value="Nucleotide-diphossugar_trans"/>
</dbReference>
<dbReference type="EMBL" id="QRJH01000004">
    <property type="protein sequence ID" value="RHH18563.1"/>
    <property type="molecule type" value="Genomic_DNA"/>
</dbReference>
<feature type="domain" description="Glycosyltransferase 2-like" evidence="1">
    <location>
        <begin position="7"/>
        <end position="115"/>
    </location>
</feature>
<evidence type="ECO:0000313" key="2">
    <source>
        <dbReference type="EMBL" id="RHH18563.1"/>
    </source>
</evidence>
<protein>
    <submittedName>
        <fullName evidence="2">Glycosyltransferase</fullName>
    </submittedName>
</protein>
<dbReference type="RefSeq" id="WP_118051041.1">
    <property type="nucleotide sequence ID" value="NZ_CP176627.1"/>
</dbReference>
<evidence type="ECO:0000259" key="1">
    <source>
        <dbReference type="Pfam" id="PF00535"/>
    </source>
</evidence>
<dbReference type="InterPro" id="IPR001173">
    <property type="entry name" value="Glyco_trans_2-like"/>
</dbReference>
<evidence type="ECO:0000313" key="3">
    <source>
        <dbReference type="Proteomes" id="UP000284024"/>
    </source>
</evidence>
<name>A0A414W1Y2_9FIRM</name>
<dbReference type="Proteomes" id="UP000284024">
    <property type="component" value="Unassembled WGS sequence"/>
</dbReference>
<gene>
    <name evidence="2" type="ORF">DW222_09535</name>
</gene>
<dbReference type="Gene3D" id="3.90.550.10">
    <property type="entry name" value="Spore Coat Polysaccharide Biosynthesis Protein SpsA, Chain A"/>
    <property type="match status" value="1"/>
</dbReference>
<reference evidence="2 3" key="1">
    <citation type="submission" date="2018-08" db="EMBL/GenBank/DDBJ databases">
        <title>A genome reference for cultivated species of the human gut microbiota.</title>
        <authorList>
            <person name="Zou Y."/>
            <person name="Xue W."/>
            <person name="Luo G."/>
        </authorList>
    </citation>
    <scope>NUCLEOTIDE SEQUENCE [LARGE SCALE GENOMIC DNA]</scope>
    <source>
        <strain evidence="2 3">AM18-2AC</strain>
    </source>
</reference>
<organism evidence="2 3">
    <name type="scientific">Blautia obeum</name>
    <dbReference type="NCBI Taxonomy" id="40520"/>
    <lineage>
        <taxon>Bacteria</taxon>
        <taxon>Bacillati</taxon>
        <taxon>Bacillota</taxon>
        <taxon>Clostridia</taxon>
        <taxon>Lachnospirales</taxon>
        <taxon>Lachnospiraceae</taxon>
        <taxon>Blautia</taxon>
    </lineage>
</organism>
<proteinExistence type="predicted"/>